<dbReference type="EMBL" id="CAACVG010009351">
    <property type="protein sequence ID" value="VEN52983.1"/>
    <property type="molecule type" value="Genomic_DNA"/>
</dbReference>
<dbReference type="Gene3D" id="1.10.8.270">
    <property type="entry name" value="putative rabgap domain of human tbc1 domain family member 14 like domains"/>
    <property type="match status" value="1"/>
</dbReference>
<dbReference type="SUPFAM" id="SSF47923">
    <property type="entry name" value="Ypt/Rab-GAP domain of gyp1p"/>
    <property type="match status" value="2"/>
</dbReference>
<dbReference type="InterPro" id="IPR050302">
    <property type="entry name" value="Rab_GAP_TBC_domain"/>
</dbReference>
<dbReference type="GO" id="GO:0005096">
    <property type="term" value="F:GTPase activator activity"/>
    <property type="evidence" value="ECO:0007669"/>
    <property type="project" value="TreeGrafter"/>
</dbReference>
<dbReference type="InterPro" id="IPR000195">
    <property type="entry name" value="Rab-GAP-TBC_dom"/>
</dbReference>
<dbReference type="Gene3D" id="1.10.10.750">
    <property type="entry name" value="Ypt/Rab-GAP domain of gyp1p, domain 1"/>
    <property type="match status" value="1"/>
</dbReference>
<feature type="coiled-coil region" evidence="1">
    <location>
        <begin position="320"/>
        <end position="347"/>
    </location>
</feature>
<dbReference type="Gene3D" id="1.10.472.80">
    <property type="entry name" value="Ypt/Rab-GAP domain of gyp1p, domain 3"/>
    <property type="match status" value="1"/>
</dbReference>
<sequence>MKSFETEREAEQIIESPAQVQDLLIDKNQSEKLLLAKPNNIYSSENSTQGYEHQHVSTHDVLSVSLPDCADQSKDICKTPKKLNEHTLSSSASTEAWFKTWPERCDKIKINDGSPTKASPNKSAKDCILNPTQNDSPPRTKFTLNEALQNISLAYSPVTKQLHLVEKTDCVKPELESTLSSPDNSCSIKKCGHKRTEAGSFSSTVSTLSAISEPSTSGSLLSSDDRSVSSFDISTTKTRKRSLTNFLSKHVFSWKSPDVTTSSTVWKIFGKSSNYTSSPVHHVASSSALIQLERPSTLPAKTQEEEQRHRDEYKAILLAAKRKEAQTNAAKQKQQKLQLKLEEQQAASTKHFTQHVLPYWEVMRTNKKTLDLWWQGLPSSVRGRVWKLAIGNRLMVTEQLYETCLVRARNTLNEGSGGAGGGGDPETSMDAIRLDISRTFPHLGIFQQGGPYSHTLHSLLAAYVFYRPDVGYVQGMSYIAAILILNMDQFDAFVCFANLLSQPLHLSAFTLNQKHMQAYYDAYNQVFSYNLPKLYSHFERSGLTPDLYLLDWIYTIFAKAMPLDVACRVWDVFLRDGYEFVFRTALGILHLNQESLMRMDFLHGAQFLTRLPDDLSSEQLFRSIQAVTTTVGKHTFPHIVDRCLFSLLQEDSTSTSPTPPPDDS</sequence>
<dbReference type="FunFam" id="1.10.8.270:FF:000008">
    <property type="entry name" value="Putative TBC1 domain family member 14"/>
    <property type="match status" value="1"/>
</dbReference>
<dbReference type="GO" id="GO:0031267">
    <property type="term" value="F:small GTPase binding"/>
    <property type="evidence" value="ECO:0007669"/>
    <property type="project" value="TreeGrafter"/>
</dbReference>
<dbReference type="FunFam" id="1.10.472.80:FF:000006">
    <property type="entry name" value="TBC1 domain family member 14"/>
    <property type="match status" value="1"/>
</dbReference>
<keyword evidence="5" id="KW-1185">Reference proteome</keyword>
<accession>A0A653CZ36</accession>
<evidence type="ECO:0000256" key="2">
    <source>
        <dbReference type="SAM" id="MobiDB-lite"/>
    </source>
</evidence>
<feature type="compositionally biased region" description="Polar residues" evidence="2">
    <location>
        <begin position="113"/>
        <end position="122"/>
    </location>
</feature>
<proteinExistence type="predicted"/>
<dbReference type="Pfam" id="PF00566">
    <property type="entry name" value="RabGAP-TBC"/>
    <property type="match status" value="1"/>
</dbReference>
<dbReference type="GO" id="GO:0031410">
    <property type="term" value="C:cytoplasmic vesicle"/>
    <property type="evidence" value="ECO:0007669"/>
    <property type="project" value="UniProtKB-ARBA"/>
</dbReference>
<dbReference type="PROSITE" id="PS50086">
    <property type="entry name" value="TBC_RABGAP"/>
    <property type="match status" value="1"/>
</dbReference>
<dbReference type="InterPro" id="IPR035969">
    <property type="entry name" value="Rab-GAP_TBC_sf"/>
</dbReference>
<dbReference type="PANTHER" id="PTHR47219:SF15">
    <property type="entry name" value="TBC1 DOMAIN FAMILY MEMBER 12 ISOFORM X1"/>
    <property type="match status" value="1"/>
</dbReference>
<dbReference type="Proteomes" id="UP000410492">
    <property type="component" value="Unassembled WGS sequence"/>
</dbReference>
<dbReference type="OrthoDB" id="294251at2759"/>
<evidence type="ECO:0000256" key="1">
    <source>
        <dbReference type="SAM" id="Coils"/>
    </source>
</evidence>
<protein>
    <recommendedName>
        <fullName evidence="3">Rab-GAP TBC domain-containing protein</fullName>
    </recommendedName>
</protein>
<name>A0A653CZ36_CALMS</name>
<evidence type="ECO:0000259" key="3">
    <source>
        <dbReference type="PROSITE" id="PS50086"/>
    </source>
</evidence>
<dbReference type="GO" id="GO:0005773">
    <property type="term" value="C:vacuole"/>
    <property type="evidence" value="ECO:0007669"/>
    <property type="project" value="UniProtKB-ARBA"/>
</dbReference>
<feature type="domain" description="Rab-GAP TBC" evidence="3">
    <location>
        <begin position="376"/>
        <end position="577"/>
    </location>
</feature>
<dbReference type="SMART" id="SM00164">
    <property type="entry name" value="TBC"/>
    <property type="match status" value="1"/>
</dbReference>
<evidence type="ECO:0000313" key="5">
    <source>
        <dbReference type="Proteomes" id="UP000410492"/>
    </source>
</evidence>
<reference evidence="4 5" key="1">
    <citation type="submission" date="2019-01" db="EMBL/GenBank/DDBJ databases">
        <authorList>
            <person name="Sayadi A."/>
        </authorList>
    </citation>
    <scope>NUCLEOTIDE SEQUENCE [LARGE SCALE GENOMIC DNA]</scope>
</reference>
<evidence type="ECO:0000313" key="4">
    <source>
        <dbReference type="EMBL" id="VEN52983.1"/>
    </source>
</evidence>
<organism evidence="4 5">
    <name type="scientific">Callosobruchus maculatus</name>
    <name type="common">Southern cowpea weevil</name>
    <name type="synonym">Pulse bruchid</name>
    <dbReference type="NCBI Taxonomy" id="64391"/>
    <lineage>
        <taxon>Eukaryota</taxon>
        <taxon>Metazoa</taxon>
        <taxon>Ecdysozoa</taxon>
        <taxon>Arthropoda</taxon>
        <taxon>Hexapoda</taxon>
        <taxon>Insecta</taxon>
        <taxon>Pterygota</taxon>
        <taxon>Neoptera</taxon>
        <taxon>Endopterygota</taxon>
        <taxon>Coleoptera</taxon>
        <taxon>Polyphaga</taxon>
        <taxon>Cucujiformia</taxon>
        <taxon>Chrysomeloidea</taxon>
        <taxon>Chrysomelidae</taxon>
        <taxon>Bruchinae</taxon>
        <taxon>Bruchini</taxon>
        <taxon>Callosobruchus</taxon>
    </lineage>
</organism>
<keyword evidence="1" id="KW-0175">Coiled coil</keyword>
<dbReference type="PANTHER" id="PTHR47219">
    <property type="entry name" value="RAB GTPASE-ACTIVATING PROTEIN 1-LIKE"/>
    <property type="match status" value="1"/>
</dbReference>
<dbReference type="GO" id="GO:0016192">
    <property type="term" value="P:vesicle-mediated transport"/>
    <property type="evidence" value="ECO:0007669"/>
    <property type="project" value="UniProtKB-ARBA"/>
</dbReference>
<gene>
    <name evidence="4" type="ORF">CALMAC_LOCUS12935</name>
</gene>
<dbReference type="AlphaFoldDB" id="A0A653CZ36"/>
<feature type="region of interest" description="Disordered" evidence="2">
    <location>
        <begin position="110"/>
        <end position="138"/>
    </location>
</feature>